<dbReference type="InterPro" id="IPR003594">
    <property type="entry name" value="HATPase_dom"/>
</dbReference>
<dbReference type="PANTHER" id="PTHR43065">
    <property type="entry name" value="SENSOR HISTIDINE KINASE"/>
    <property type="match status" value="1"/>
</dbReference>
<feature type="domain" description="Response regulatory" evidence="6">
    <location>
        <begin position="559"/>
        <end position="674"/>
    </location>
</feature>
<comment type="catalytic activity">
    <reaction evidence="1">
        <text>ATP + protein L-histidine = ADP + protein N-phospho-L-histidine.</text>
        <dbReference type="EC" id="2.7.13.3"/>
    </reaction>
</comment>
<dbReference type="InterPro" id="IPR036097">
    <property type="entry name" value="HisK_dim/P_sf"/>
</dbReference>
<accession>A0ABT3NAE7</accession>
<dbReference type="GO" id="GO:0005524">
    <property type="term" value="F:ATP binding"/>
    <property type="evidence" value="ECO:0007669"/>
    <property type="project" value="UniProtKB-KW"/>
</dbReference>
<dbReference type="PROSITE" id="PS50112">
    <property type="entry name" value="PAS"/>
    <property type="match status" value="1"/>
</dbReference>
<organism evidence="9 10">
    <name type="scientific">Desulfobotulus pelophilus</name>
    <dbReference type="NCBI Taxonomy" id="2823377"/>
    <lineage>
        <taxon>Bacteria</taxon>
        <taxon>Pseudomonadati</taxon>
        <taxon>Thermodesulfobacteriota</taxon>
        <taxon>Desulfobacteria</taxon>
        <taxon>Desulfobacterales</taxon>
        <taxon>Desulfobacteraceae</taxon>
        <taxon>Desulfobotulus</taxon>
    </lineage>
</organism>
<evidence type="ECO:0000256" key="4">
    <source>
        <dbReference type="PROSITE-ProRule" id="PRU00169"/>
    </source>
</evidence>
<sequence length="677" mass="75295">MYIPISDNLCQSRHAVFQAFLAGSENGNHADSSDSEIFYYLDKAKLSVRDAMEGRSTLQGIPAEIPEGELLKLLEQYSASLNRLDRLMREGEEVDQDGSQLAIYQQKTFRELRQAASTIDTFLALRLVEEMAVRQQWQRAGVLFWLGFLSLSLVFLWRGSQAEIRQGRQEQLTRALLASSRDAVFVKDRQGKYLLCNKAMEVFTGMPEKEILGNDDEGIFSPPTAAMLRADDQAILSSGRAIMQEEILTSGSGTLRIFFTSKGPLFDREGEIFGMYGIARDITESRQMEEERTLLQQQLIQAQKMESVGRLAGGMAHDFNNMLGIILGHLEFCEEAVDKDSTIYQDLMEMKKAVNHSVSLTRQLLAFARKQEISPVLMDANTGVENTLKMLKRLVGENIRIDWKPGKQPVWIQMDPAQLDQVLVNLCINARDAMGEHGTLRLEVDTVVLDAAYCALHLGSFPGAYARLTVDDNGAGITRDVQDKIFDPFFTTKESGKGTGLGLSIVYGIVRQNRGFIQVVSKVGKGTSFAVHLPLEAEKPDSEETADQSFASGKNRDATILFVEDDPALLDLGKMLLESLSYRVVAASSAEEALQGIHGFSPDLLISDVVLPGMDGRELADLLSRQYPGMKKLFMSGYGAGHIMHGRIACGNKEFFIQKPFSRKEMAARIEDILLRS</sequence>
<dbReference type="SUPFAM" id="SSF52172">
    <property type="entry name" value="CheY-like"/>
    <property type="match status" value="1"/>
</dbReference>
<dbReference type="CDD" id="cd00130">
    <property type="entry name" value="PAS"/>
    <property type="match status" value="1"/>
</dbReference>
<reference evidence="9 10" key="1">
    <citation type="submission" date="2022-11" db="EMBL/GenBank/DDBJ databases">
        <title>Desulfobotulus tamanensis H1 sp. nov. - anaerobic, alkaliphilic, sulphate reducing bacterium isolated from terrestrial mud volcano.</title>
        <authorList>
            <person name="Frolova A."/>
            <person name="Merkel A.Y."/>
            <person name="Slobodkin A.I."/>
        </authorList>
    </citation>
    <scope>NUCLEOTIDE SEQUENCE [LARGE SCALE GENOMIC DNA]</scope>
    <source>
        <strain evidence="9 10">H1</strain>
    </source>
</reference>
<dbReference type="NCBIfam" id="TIGR00229">
    <property type="entry name" value="sensory_box"/>
    <property type="match status" value="1"/>
</dbReference>
<dbReference type="Pfam" id="PF08448">
    <property type="entry name" value="PAS_4"/>
    <property type="match status" value="1"/>
</dbReference>
<dbReference type="PROSITE" id="PS50109">
    <property type="entry name" value="HIS_KIN"/>
    <property type="match status" value="1"/>
</dbReference>
<proteinExistence type="predicted"/>
<evidence type="ECO:0000256" key="2">
    <source>
        <dbReference type="ARBA" id="ARBA00012438"/>
    </source>
</evidence>
<dbReference type="EMBL" id="JAPFPW010000011">
    <property type="protein sequence ID" value="MCW7754428.1"/>
    <property type="molecule type" value="Genomic_DNA"/>
</dbReference>
<dbReference type="SMART" id="SM00388">
    <property type="entry name" value="HisKA"/>
    <property type="match status" value="1"/>
</dbReference>
<dbReference type="InterPro" id="IPR004358">
    <property type="entry name" value="Sig_transdc_His_kin-like_C"/>
</dbReference>
<protein>
    <recommendedName>
        <fullName evidence="2">histidine kinase</fullName>
        <ecNumber evidence="2">2.7.13.3</ecNumber>
    </recommendedName>
</protein>
<dbReference type="PRINTS" id="PR00344">
    <property type="entry name" value="BCTRLSENSOR"/>
</dbReference>
<dbReference type="SUPFAM" id="SSF55785">
    <property type="entry name" value="PYP-like sensor domain (PAS domain)"/>
    <property type="match status" value="1"/>
</dbReference>
<keyword evidence="10" id="KW-1185">Reference proteome</keyword>
<dbReference type="Pfam" id="PF00072">
    <property type="entry name" value="Response_reg"/>
    <property type="match status" value="1"/>
</dbReference>
<evidence type="ECO:0000259" key="6">
    <source>
        <dbReference type="PROSITE" id="PS50110"/>
    </source>
</evidence>
<dbReference type="Gene3D" id="3.40.50.2300">
    <property type="match status" value="1"/>
</dbReference>
<evidence type="ECO:0000313" key="10">
    <source>
        <dbReference type="Proteomes" id="UP001209681"/>
    </source>
</evidence>
<dbReference type="EC" id="2.7.13.3" evidence="2"/>
<dbReference type="InterPro" id="IPR000014">
    <property type="entry name" value="PAS"/>
</dbReference>
<dbReference type="SUPFAM" id="SSF47384">
    <property type="entry name" value="Homodimeric domain of signal transducing histidine kinase"/>
    <property type="match status" value="1"/>
</dbReference>
<dbReference type="InterPro" id="IPR003661">
    <property type="entry name" value="HisK_dim/P_dom"/>
</dbReference>
<dbReference type="Gene3D" id="1.10.287.130">
    <property type="match status" value="1"/>
</dbReference>
<evidence type="ECO:0000256" key="1">
    <source>
        <dbReference type="ARBA" id="ARBA00000085"/>
    </source>
</evidence>
<evidence type="ECO:0000313" key="9">
    <source>
        <dbReference type="EMBL" id="MCW7754428.1"/>
    </source>
</evidence>
<keyword evidence="3 4" id="KW-0597">Phosphoprotein</keyword>
<dbReference type="SMART" id="SM00387">
    <property type="entry name" value="HATPase_c"/>
    <property type="match status" value="1"/>
</dbReference>
<dbReference type="CDD" id="cd00082">
    <property type="entry name" value="HisKA"/>
    <property type="match status" value="1"/>
</dbReference>
<gene>
    <name evidence="9" type="ORF">OOT00_10565</name>
</gene>
<feature type="domain" description="Histidine kinase" evidence="5">
    <location>
        <begin position="314"/>
        <end position="537"/>
    </location>
</feature>
<feature type="domain" description="PAS" evidence="7">
    <location>
        <begin position="169"/>
        <end position="239"/>
    </location>
</feature>
<dbReference type="RefSeq" id="WP_265425347.1">
    <property type="nucleotide sequence ID" value="NZ_JAPFPW010000011.1"/>
</dbReference>
<dbReference type="SUPFAM" id="SSF55874">
    <property type="entry name" value="ATPase domain of HSP90 chaperone/DNA topoisomerase II/histidine kinase"/>
    <property type="match status" value="1"/>
</dbReference>
<keyword evidence="9" id="KW-0547">Nucleotide-binding</keyword>
<keyword evidence="9" id="KW-0067">ATP-binding</keyword>
<feature type="modified residue" description="4-aspartylphosphate" evidence="4">
    <location>
        <position position="608"/>
    </location>
</feature>
<dbReference type="InterPro" id="IPR000700">
    <property type="entry name" value="PAS-assoc_C"/>
</dbReference>
<dbReference type="Proteomes" id="UP001209681">
    <property type="component" value="Unassembled WGS sequence"/>
</dbReference>
<dbReference type="SMART" id="SM00448">
    <property type="entry name" value="REC"/>
    <property type="match status" value="1"/>
</dbReference>
<name>A0ABT3NAE7_9BACT</name>
<dbReference type="Pfam" id="PF02518">
    <property type="entry name" value="HATPase_c"/>
    <property type="match status" value="1"/>
</dbReference>
<dbReference type="Gene3D" id="3.30.450.20">
    <property type="entry name" value="PAS domain"/>
    <property type="match status" value="1"/>
</dbReference>
<dbReference type="InterPro" id="IPR005467">
    <property type="entry name" value="His_kinase_dom"/>
</dbReference>
<evidence type="ECO:0000259" key="8">
    <source>
        <dbReference type="PROSITE" id="PS50113"/>
    </source>
</evidence>
<dbReference type="SMART" id="SM00091">
    <property type="entry name" value="PAS"/>
    <property type="match status" value="1"/>
</dbReference>
<dbReference type="PROSITE" id="PS50113">
    <property type="entry name" value="PAC"/>
    <property type="match status" value="1"/>
</dbReference>
<feature type="domain" description="PAC" evidence="8">
    <location>
        <begin position="241"/>
        <end position="294"/>
    </location>
</feature>
<comment type="caution">
    <text evidence="9">The sequence shown here is derived from an EMBL/GenBank/DDBJ whole genome shotgun (WGS) entry which is preliminary data.</text>
</comment>
<evidence type="ECO:0000259" key="7">
    <source>
        <dbReference type="PROSITE" id="PS50112"/>
    </source>
</evidence>
<dbReference type="InterPro" id="IPR013656">
    <property type="entry name" value="PAS_4"/>
</dbReference>
<evidence type="ECO:0000259" key="5">
    <source>
        <dbReference type="PROSITE" id="PS50109"/>
    </source>
</evidence>
<dbReference type="InterPro" id="IPR001789">
    <property type="entry name" value="Sig_transdc_resp-reg_receiver"/>
</dbReference>
<evidence type="ECO:0000256" key="3">
    <source>
        <dbReference type="ARBA" id="ARBA00022553"/>
    </source>
</evidence>
<dbReference type="InterPro" id="IPR011006">
    <property type="entry name" value="CheY-like_superfamily"/>
</dbReference>
<dbReference type="Gene3D" id="3.30.565.10">
    <property type="entry name" value="Histidine kinase-like ATPase, C-terminal domain"/>
    <property type="match status" value="1"/>
</dbReference>
<dbReference type="PROSITE" id="PS50110">
    <property type="entry name" value="RESPONSE_REGULATORY"/>
    <property type="match status" value="1"/>
</dbReference>
<dbReference type="InterPro" id="IPR036890">
    <property type="entry name" value="HATPase_C_sf"/>
</dbReference>
<dbReference type="PANTHER" id="PTHR43065:SF42">
    <property type="entry name" value="TWO-COMPONENT SENSOR PPRA"/>
    <property type="match status" value="1"/>
</dbReference>
<dbReference type="InterPro" id="IPR035965">
    <property type="entry name" value="PAS-like_dom_sf"/>
</dbReference>